<dbReference type="SUPFAM" id="SSF49599">
    <property type="entry name" value="TRAF domain-like"/>
    <property type="match status" value="1"/>
</dbReference>
<accession>A0A4Y7JMC3</accession>
<proteinExistence type="predicted"/>
<evidence type="ECO:0000256" key="1">
    <source>
        <dbReference type="ARBA" id="ARBA00023054"/>
    </source>
</evidence>
<protein>
    <recommendedName>
        <fullName evidence="3">MATH domain-containing protein</fullName>
    </recommendedName>
</protein>
<gene>
    <name evidence="4" type="ORF">C5167_023643</name>
</gene>
<dbReference type="STRING" id="3469.A0A4Y7JMC3"/>
<evidence type="ECO:0000256" key="2">
    <source>
        <dbReference type="SAM" id="MobiDB-lite"/>
    </source>
</evidence>
<dbReference type="PANTHER" id="PTHR46236:SF35">
    <property type="entry name" value="MATH DOMAIN-CONTAINING PROTEIN"/>
    <property type="match status" value="1"/>
</dbReference>
<dbReference type="Gramene" id="RZC61887">
    <property type="protein sequence ID" value="RZC61887"/>
    <property type="gene ID" value="C5167_023643"/>
</dbReference>
<feature type="compositionally biased region" description="Basic and acidic residues" evidence="2">
    <location>
        <begin position="198"/>
        <end position="209"/>
    </location>
</feature>
<evidence type="ECO:0000259" key="3">
    <source>
        <dbReference type="PROSITE" id="PS50144"/>
    </source>
</evidence>
<dbReference type="OrthoDB" id="192247at2759"/>
<feature type="region of interest" description="Disordered" evidence="2">
    <location>
        <begin position="198"/>
        <end position="218"/>
    </location>
</feature>
<dbReference type="Gene3D" id="2.60.210.10">
    <property type="entry name" value="Apoptosis, Tumor Necrosis Factor Receptor Associated Protein 2, Chain A"/>
    <property type="match status" value="1"/>
</dbReference>
<evidence type="ECO:0000313" key="4">
    <source>
        <dbReference type="EMBL" id="RZC61887.1"/>
    </source>
</evidence>
<dbReference type="CDD" id="cd00121">
    <property type="entry name" value="MATH"/>
    <property type="match status" value="1"/>
</dbReference>
<dbReference type="InterPro" id="IPR008974">
    <property type="entry name" value="TRAF-like"/>
</dbReference>
<evidence type="ECO:0000313" key="5">
    <source>
        <dbReference type="Proteomes" id="UP000316621"/>
    </source>
</evidence>
<dbReference type="PANTHER" id="PTHR46236">
    <property type="entry name" value="TRAF-LIKE SUPERFAMILY PROTEIN"/>
    <property type="match status" value="1"/>
</dbReference>
<dbReference type="InterPro" id="IPR050804">
    <property type="entry name" value="MCC"/>
</dbReference>
<dbReference type="PROSITE" id="PS50144">
    <property type="entry name" value="MATH"/>
    <property type="match status" value="1"/>
</dbReference>
<keyword evidence="5" id="KW-1185">Reference proteome</keyword>
<feature type="domain" description="MATH" evidence="3">
    <location>
        <begin position="4"/>
        <end position="130"/>
    </location>
</feature>
<dbReference type="Proteomes" id="UP000316621">
    <property type="component" value="Chromosome 5"/>
</dbReference>
<dbReference type="InterPro" id="IPR002083">
    <property type="entry name" value="MATH/TRAF_dom"/>
</dbReference>
<sequence>MASSVRFIWKIDNFSQLYLTNKEYQCSDVFSAAGAKWKVKIYPMGSGEVFDHLSVYLYREDSANSPVNVKYRLAITSQTNPANTKTVAGEKPFVSSTVAWGYLKFLPLSQLHDSSKGYLVNDTCEIVIEITRQIVADVKKCVKQEGKQPVKREEKHLLQAKPVVKQSNSGDSAITCICFSCVTTHKIAGVSKKPAKLEGKQSVKEDRKQSSRAKSVVKSNSRYSTTSCTWFSCVTRH</sequence>
<dbReference type="EMBL" id="CM010719">
    <property type="protein sequence ID" value="RZC61887.1"/>
    <property type="molecule type" value="Genomic_DNA"/>
</dbReference>
<keyword evidence="1" id="KW-0175">Coiled coil</keyword>
<reference evidence="4 5" key="1">
    <citation type="journal article" date="2018" name="Science">
        <title>The opium poppy genome and morphinan production.</title>
        <authorList>
            <person name="Guo L."/>
            <person name="Winzer T."/>
            <person name="Yang X."/>
            <person name="Li Y."/>
            <person name="Ning Z."/>
            <person name="He Z."/>
            <person name="Teodor R."/>
            <person name="Lu Y."/>
            <person name="Bowser T.A."/>
            <person name="Graham I.A."/>
            <person name="Ye K."/>
        </authorList>
    </citation>
    <scope>NUCLEOTIDE SEQUENCE [LARGE SCALE GENOMIC DNA]</scope>
    <source>
        <strain evidence="5">cv. HN1</strain>
        <tissue evidence="4">Leaves</tissue>
    </source>
</reference>
<dbReference type="AlphaFoldDB" id="A0A4Y7JMC3"/>
<dbReference type="Pfam" id="PF22486">
    <property type="entry name" value="MATH_2"/>
    <property type="match status" value="1"/>
</dbReference>
<organism evidence="4 5">
    <name type="scientific">Papaver somniferum</name>
    <name type="common">Opium poppy</name>
    <dbReference type="NCBI Taxonomy" id="3469"/>
    <lineage>
        <taxon>Eukaryota</taxon>
        <taxon>Viridiplantae</taxon>
        <taxon>Streptophyta</taxon>
        <taxon>Embryophyta</taxon>
        <taxon>Tracheophyta</taxon>
        <taxon>Spermatophyta</taxon>
        <taxon>Magnoliopsida</taxon>
        <taxon>Ranunculales</taxon>
        <taxon>Papaveraceae</taxon>
        <taxon>Papaveroideae</taxon>
        <taxon>Papaver</taxon>
    </lineage>
</organism>
<name>A0A4Y7JMC3_PAPSO</name>
<dbReference type="SMART" id="SM00061">
    <property type="entry name" value="MATH"/>
    <property type="match status" value="1"/>
</dbReference>